<dbReference type="AlphaFoldDB" id="A7EHC6"/>
<feature type="domain" description="CS" evidence="6">
    <location>
        <begin position="23"/>
        <end position="116"/>
    </location>
</feature>
<keyword evidence="2" id="KW-0963">Cytoplasm</keyword>
<dbReference type="CDD" id="cd06467">
    <property type="entry name" value="p23_NUDC_like"/>
    <property type="match status" value="1"/>
</dbReference>
<sequence length="190" mass="21588">MADKGSKPPNKKLRHAQRKQQNKAALPYKWTQTISDLDITVEIPGNLKAKDLIVDIKRQSLKVSVKGQTPIIDDALPHPILLDESTWTLSTLPSGSKALEIHLDKVNKMEWWAHVVVSAPKIDVTKITPENSKLGDLDGETRGMVEKMMWEQRDKEMNGGVSSEERKKKEILEKFQKEHPELDFSKAKMN</sequence>
<evidence type="ECO:0000256" key="1">
    <source>
        <dbReference type="ARBA" id="ARBA00004496"/>
    </source>
</evidence>
<dbReference type="Gene3D" id="2.60.40.790">
    <property type="match status" value="1"/>
</dbReference>
<dbReference type="FunFam" id="2.60.40.790:FF:000001">
    <property type="entry name" value="Nuclear migration protein nudC"/>
    <property type="match status" value="1"/>
</dbReference>
<feature type="region of interest" description="Disordered" evidence="5">
    <location>
        <begin position="1"/>
        <end position="25"/>
    </location>
</feature>
<dbReference type="InParanoid" id="A7EHC6"/>
<dbReference type="InterPro" id="IPR008978">
    <property type="entry name" value="HSP20-like_chaperone"/>
</dbReference>
<evidence type="ECO:0000313" key="8">
    <source>
        <dbReference type="Proteomes" id="UP000001312"/>
    </source>
</evidence>
<gene>
    <name evidence="7" type="ORF">SS1G_04718</name>
</gene>
<dbReference type="STRING" id="665079.A7EHC6"/>
<evidence type="ECO:0000259" key="6">
    <source>
        <dbReference type="PROSITE" id="PS51203"/>
    </source>
</evidence>
<dbReference type="PANTHER" id="PTHR12356">
    <property type="entry name" value="NUCLEAR MOVEMENT PROTEIN NUDC"/>
    <property type="match status" value="1"/>
</dbReference>
<accession>A7EHC6</accession>
<dbReference type="PANTHER" id="PTHR12356:SF3">
    <property type="entry name" value="NUCLEAR MIGRATION PROTEIN NUDC"/>
    <property type="match status" value="1"/>
</dbReference>
<dbReference type="RefSeq" id="XP_001594910.1">
    <property type="nucleotide sequence ID" value="XM_001594860.1"/>
</dbReference>
<dbReference type="OMA" id="RQKEMGG"/>
<dbReference type="GeneID" id="5491152"/>
<dbReference type="Pfam" id="PF04969">
    <property type="entry name" value="CS"/>
    <property type="match status" value="1"/>
</dbReference>
<dbReference type="GO" id="GO:0006457">
    <property type="term" value="P:protein folding"/>
    <property type="evidence" value="ECO:0000318"/>
    <property type="project" value="GO_Central"/>
</dbReference>
<dbReference type="GO" id="GO:0051082">
    <property type="term" value="F:unfolded protein binding"/>
    <property type="evidence" value="ECO:0000318"/>
    <property type="project" value="GO_Central"/>
</dbReference>
<name>A7EHC6_SCLS1</name>
<protein>
    <recommendedName>
        <fullName evidence="4">Nuclear movement protein nudC</fullName>
    </recommendedName>
</protein>
<feature type="compositionally biased region" description="Basic residues" evidence="5">
    <location>
        <begin position="9"/>
        <end position="21"/>
    </location>
</feature>
<comment type="function">
    <text evidence="3">Required for nuclear movement. May interact between microtubules and nuclei and/or may be involved in the generation of force used to move nuclei during interphase.</text>
</comment>
<evidence type="ECO:0000313" key="7">
    <source>
        <dbReference type="EMBL" id="EDO02242.1"/>
    </source>
</evidence>
<dbReference type="KEGG" id="ssl:SS1G_04718"/>
<reference evidence="8" key="1">
    <citation type="journal article" date="2011" name="PLoS Genet.">
        <title>Genomic analysis of the necrotrophic fungal pathogens Sclerotinia sclerotiorum and Botrytis cinerea.</title>
        <authorList>
            <person name="Amselem J."/>
            <person name="Cuomo C.A."/>
            <person name="van Kan J.A."/>
            <person name="Viaud M."/>
            <person name="Benito E.P."/>
            <person name="Couloux A."/>
            <person name="Coutinho P.M."/>
            <person name="de Vries R.P."/>
            <person name="Dyer P.S."/>
            <person name="Fillinger S."/>
            <person name="Fournier E."/>
            <person name="Gout L."/>
            <person name="Hahn M."/>
            <person name="Kohn L."/>
            <person name="Lapalu N."/>
            <person name="Plummer K.M."/>
            <person name="Pradier J.M."/>
            <person name="Quevillon E."/>
            <person name="Sharon A."/>
            <person name="Simon A."/>
            <person name="ten Have A."/>
            <person name="Tudzynski B."/>
            <person name="Tudzynski P."/>
            <person name="Wincker P."/>
            <person name="Andrew M."/>
            <person name="Anthouard V."/>
            <person name="Beever R.E."/>
            <person name="Beffa R."/>
            <person name="Benoit I."/>
            <person name="Bouzid O."/>
            <person name="Brault B."/>
            <person name="Chen Z."/>
            <person name="Choquer M."/>
            <person name="Collemare J."/>
            <person name="Cotton P."/>
            <person name="Danchin E.G."/>
            <person name="Da Silva C."/>
            <person name="Gautier A."/>
            <person name="Giraud C."/>
            <person name="Giraud T."/>
            <person name="Gonzalez C."/>
            <person name="Grossetete S."/>
            <person name="Guldener U."/>
            <person name="Henrissat B."/>
            <person name="Howlett B.J."/>
            <person name="Kodira C."/>
            <person name="Kretschmer M."/>
            <person name="Lappartient A."/>
            <person name="Leroch M."/>
            <person name="Levis C."/>
            <person name="Mauceli E."/>
            <person name="Neuveglise C."/>
            <person name="Oeser B."/>
            <person name="Pearson M."/>
            <person name="Poulain J."/>
            <person name="Poussereau N."/>
            <person name="Quesneville H."/>
            <person name="Rascle C."/>
            <person name="Schumacher J."/>
            <person name="Segurens B."/>
            <person name="Sexton A."/>
            <person name="Silva E."/>
            <person name="Sirven C."/>
            <person name="Soanes D.M."/>
            <person name="Talbot N.J."/>
            <person name="Templeton M."/>
            <person name="Yandava C."/>
            <person name="Yarden O."/>
            <person name="Zeng Q."/>
            <person name="Rollins J.A."/>
            <person name="Lebrun M.H."/>
            <person name="Dickman M."/>
        </authorList>
    </citation>
    <scope>NUCLEOTIDE SEQUENCE [LARGE SCALE GENOMIC DNA]</scope>
    <source>
        <strain evidence="8">ATCC 18683 / 1980 / Ss-1</strain>
    </source>
</reference>
<evidence type="ECO:0000256" key="2">
    <source>
        <dbReference type="ARBA" id="ARBA00022490"/>
    </source>
</evidence>
<dbReference type="Proteomes" id="UP000001312">
    <property type="component" value="Unassembled WGS sequence"/>
</dbReference>
<dbReference type="EMBL" id="CH476625">
    <property type="protein sequence ID" value="EDO02242.1"/>
    <property type="molecule type" value="Genomic_DNA"/>
</dbReference>
<dbReference type="PROSITE" id="PS51203">
    <property type="entry name" value="CS"/>
    <property type="match status" value="1"/>
</dbReference>
<evidence type="ECO:0000256" key="5">
    <source>
        <dbReference type="SAM" id="MobiDB-lite"/>
    </source>
</evidence>
<proteinExistence type="predicted"/>
<comment type="subcellular location">
    <subcellularLocation>
        <location evidence="1">Cytoplasm</location>
    </subcellularLocation>
</comment>
<dbReference type="SUPFAM" id="SSF49764">
    <property type="entry name" value="HSP20-like chaperones"/>
    <property type="match status" value="1"/>
</dbReference>
<keyword evidence="8" id="KW-1185">Reference proteome</keyword>
<dbReference type="GO" id="GO:0005737">
    <property type="term" value="C:cytoplasm"/>
    <property type="evidence" value="ECO:0000318"/>
    <property type="project" value="GO_Central"/>
</dbReference>
<dbReference type="InterPro" id="IPR007052">
    <property type="entry name" value="CS_dom"/>
</dbReference>
<evidence type="ECO:0000256" key="4">
    <source>
        <dbReference type="ARBA" id="ARBA00068398"/>
    </source>
</evidence>
<evidence type="ECO:0000256" key="3">
    <source>
        <dbReference type="ARBA" id="ARBA00059400"/>
    </source>
</evidence>
<dbReference type="eggNOG" id="KOG2265">
    <property type="taxonomic scope" value="Eukaryota"/>
</dbReference>
<organism evidence="7 8">
    <name type="scientific">Sclerotinia sclerotiorum (strain ATCC 18683 / 1980 / Ss-1)</name>
    <name type="common">White mold</name>
    <name type="synonym">Whetzelinia sclerotiorum</name>
    <dbReference type="NCBI Taxonomy" id="665079"/>
    <lineage>
        <taxon>Eukaryota</taxon>
        <taxon>Fungi</taxon>
        <taxon>Dikarya</taxon>
        <taxon>Ascomycota</taxon>
        <taxon>Pezizomycotina</taxon>
        <taxon>Leotiomycetes</taxon>
        <taxon>Helotiales</taxon>
        <taxon>Sclerotiniaceae</taxon>
        <taxon>Sclerotinia</taxon>
    </lineage>
</organism>
<dbReference type="InterPro" id="IPR037898">
    <property type="entry name" value="NudC_fam"/>
</dbReference>
<dbReference type="HOGENOM" id="CLU_047332_2_0_1"/>